<reference evidence="1 2" key="1">
    <citation type="submission" date="2016-07" db="EMBL/GenBank/DDBJ databases">
        <title>Pervasive Adenine N6-methylation of Active Genes in Fungi.</title>
        <authorList>
            <consortium name="DOE Joint Genome Institute"/>
            <person name="Mondo S.J."/>
            <person name="Dannebaum R.O."/>
            <person name="Kuo R.C."/>
            <person name="Labutti K."/>
            <person name="Haridas S."/>
            <person name="Kuo A."/>
            <person name="Salamov A."/>
            <person name="Ahrendt S.R."/>
            <person name="Lipzen A."/>
            <person name="Sullivan W."/>
            <person name="Andreopoulos W.B."/>
            <person name="Clum A."/>
            <person name="Lindquist E."/>
            <person name="Daum C."/>
            <person name="Ramamoorthy G.K."/>
            <person name="Gryganskyi A."/>
            <person name="Culley D."/>
            <person name="Magnuson J.K."/>
            <person name="James T.Y."/>
            <person name="O'Malley M.A."/>
            <person name="Stajich J.E."/>
            <person name="Spatafora J.W."/>
            <person name="Visel A."/>
            <person name="Grigoriev I.V."/>
        </authorList>
    </citation>
    <scope>NUCLEOTIDE SEQUENCE [LARGE SCALE GENOMIC DNA]</scope>
    <source>
        <strain evidence="1 2">12-1054</strain>
    </source>
</reference>
<dbReference type="Proteomes" id="UP000193685">
    <property type="component" value="Unassembled WGS sequence"/>
</dbReference>
<dbReference type="RefSeq" id="XP_040722533.1">
    <property type="nucleotide sequence ID" value="XM_040866249.1"/>
</dbReference>
<sequence length="191" mass="21377">MSNQPLAPSCATPLRTTTTADSVLSRRYHELIVQHLQHVACSLLALASLTIANVYLKSPPCVWLVWLDVTQTLWGLSLFLVSLLFTLAEDRETAFCCLISYSPISYFDWTIYNYLSCYLVSSRRLRSGLPSHSSAHSLQIALLCAFIIGSLLTERCHLAAHATHPNPNARCCRISIRARTSAQQHKVCEDR</sequence>
<evidence type="ECO:0000313" key="2">
    <source>
        <dbReference type="Proteomes" id="UP000193685"/>
    </source>
</evidence>
<proteinExistence type="predicted"/>
<dbReference type="AlphaFoldDB" id="A0A1Y2EWZ3"/>
<name>A0A1Y2EWZ3_PROLT</name>
<protein>
    <submittedName>
        <fullName evidence="1">Uncharacterized protein</fullName>
    </submittedName>
</protein>
<dbReference type="EMBL" id="MCFI01000024">
    <property type="protein sequence ID" value="ORY76080.1"/>
    <property type="molecule type" value="Genomic_DNA"/>
</dbReference>
<keyword evidence="2" id="KW-1185">Reference proteome</keyword>
<dbReference type="GeneID" id="63782848"/>
<gene>
    <name evidence="1" type="ORF">BCR37DRAFT_168396</name>
</gene>
<accession>A0A1Y2EWZ3</accession>
<comment type="caution">
    <text evidence="1">The sequence shown here is derived from an EMBL/GenBank/DDBJ whole genome shotgun (WGS) entry which is preliminary data.</text>
</comment>
<evidence type="ECO:0000313" key="1">
    <source>
        <dbReference type="EMBL" id="ORY76080.1"/>
    </source>
</evidence>
<organism evidence="1 2">
    <name type="scientific">Protomyces lactucae-debilis</name>
    <dbReference type="NCBI Taxonomy" id="2754530"/>
    <lineage>
        <taxon>Eukaryota</taxon>
        <taxon>Fungi</taxon>
        <taxon>Dikarya</taxon>
        <taxon>Ascomycota</taxon>
        <taxon>Taphrinomycotina</taxon>
        <taxon>Taphrinomycetes</taxon>
        <taxon>Taphrinales</taxon>
        <taxon>Protomycetaceae</taxon>
        <taxon>Protomyces</taxon>
    </lineage>
</organism>